<evidence type="ECO:0000313" key="3">
    <source>
        <dbReference type="EMBL" id="HJB74085.1"/>
    </source>
</evidence>
<dbReference type="InterPro" id="IPR003607">
    <property type="entry name" value="HD/PDEase_dom"/>
</dbReference>
<sequence>MNFKPLQNGLCDGFVLIKKCEVKKTKNGSSYLDLVIGDKDGEMPAKYWDFNGGDLFEEESVVKVRGAVEQYNGRDQFRIQQIRPAAETDQYNLSDLVPSSAVGGRQIYDMMMKKVSAFQDQDLKALVTDIMESKKEILVTSPAAFRLHHAMVGGLMLHTMSIVRMAEQICKIYPNINRELLLSGAILHDVAKTWEFTFSKTGLVKGYSEGGELIGHLVEGAMWVDSAAKRLGVPQEKAQLVEHMILSHHGVPEFGSPVRPMFVEAQILSALDTLDAQIFEFHSATSKVEPGKFTDRQWSLESRKLFNHGLSGTEHIVNLED</sequence>
<feature type="domain" description="HD" evidence="2">
    <location>
        <begin position="158"/>
        <end position="276"/>
    </location>
</feature>
<protein>
    <submittedName>
        <fullName evidence="3">HD domain-containing protein</fullName>
    </submittedName>
</protein>
<dbReference type="CDD" id="cd00077">
    <property type="entry name" value="HDc"/>
    <property type="match status" value="1"/>
</dbReference>
<name>A0A9D2S947_9FIRM</name>
<dbReference type="GO" id="GO:0031125">
    <property type="term" value="P:rRNA 3'-end processing"/>
    <property type="evidence" value="ECO:0007669"/>
    <property type="project" value="TreeGrafter"/>
</dbReference>
<dbReference type="Proteomes" id="UP000823877">
    <property type="component" value="Unassembled WGS sequence"/>
</dbReference>
<organism evidence="3 4">
    <name type="scientific">Candidatus Eubacterium faecale</name>
    <dbReference type="NCBI Taxonomy" id="2838568"/>
    <lineage>
        <taxon>Bacteria</taxon>
        <taxon>Bacillati</taxon>
        <taxon>Bacillota</taxon>
        <taxon>Clostridia</taxon>
        <taxon>Eubacteriales</taxon>
        <taxon>Eubacteriaceae</taxon>
        <taxon>Eubacterium</taxon>
    </lineage>
</organism>
<dbReference type="InterPro" id="IPR050798">
    <property type="entry name" value="YhaM_exoribonuc/phosphodiest"/>
</dbReference>
<dbReference type="Pfam" id="PF01966">
    <property type="entry name" value="HD"/>
    <property type="match status" value="1"/>
</dbReference>
<keyword evidence="1" id="KW-0378">Hydrolase</keyword>
<evidence type="ECO:0000256" key="1">
    <source>
        <dbReference type="ARBA" id="ARBA00022801"/>
    </source>
</evidence>
<dbReference type="GO" id="GO:0016787">
    <property type="term" value="F:hydrolase activity"/>
    <property type="evidence" value="ECO:0007669"/>
    <property type="project" value="UniProtKB-KW"/>
</dbReference>
<dbReference type="Gene3D" id="1.10.3210.10">
    <property type="entry name" value="Hypothetical protein af1432"/>
    <property type="match status" value="1"/>
</dbReference>
<dbReference type="CDD" id="cd04492">
    <property type="entry name" value="YhaM_OBF_like"/>
    <property type="match status" value="1"/>
</dbReference>
<dbReference type="SUPFAM" id="SSF109604">
    <property type="entry name" value="HD-domain/PDEase-like"/>
    <property type="match status" value="1"/>
</dbReference>
<gene>
    <name evidence="3" type="ORF">IAA37_00210</name>
</gene>
<evidence type="ECO:0000259" key="2">
    <source>
        <dbReference type="Pfam" id="PF01966"/>
    </source>
</evidence>
<dbReference type="AlphaFoldDB" id="A0A9D2S947"/>
<dbReference type="PANTHER" id="PTHR37294">
    <property type="entry name" value="3'-5' EXORIBONUCLEASE YHAM"/>
    <property type="match status" value="1"/>
</dbReference>
<proteinExistence type="predicted"/>
<dbReference type="PANTHER" id="PTHR37294:SF1">
    <property type="entry name" value="3'-5' EXORIBONUCLEASE YHAM"/>
    <property type="match status" value="1"/>
</dbReference>
<dbReference type="InterPro" id="IPR006674">
    <property type="entry name" value="HD_domain"/>
</dbReference>
<dbReference type="Gene3D" id="2.40.50.140">
    <property type="entry name" value="Nucleic acid-binding proteins"/>
    <property type="match status" value="1"/>
</dbReference>
<dbReference type="InterPro" id="IPR012340">
    <property type="entry name" value="NA-bd_OB-fold"/>
</dbReference>
<evidence type="ECO:0000313" key="4">
    <source>
        <dbReference type="Proteomes" id="UP000823877"/>
    </source>
</evidence>
<accession>A0A9D2S947</accession>
<comment type="caution">
    <text evidence="3">The sequence shown here is derived from an EMBL/GenBank/DDBJ whole genome shotgun (WGS) entry which is preliminary data.</text>
</comment>
<reference evidence="3" key="1">
    <citation type="journal article" date="2021" name="PeerJ">
        <title>Extensive microbial diversity within the chicken gut microbiome revealed by metagenomics and culture.</title>
        <authorList>
            <person name="Gilroy R."/>
            <person name="Ravi A."/>
            <person name="Getino M."/>
            <person name="Pursley I."/>
            <person name="Horton D.L."/>
            <person name="Alikhan N.F."/>
            <person name="Baker D."/>
            <person name="Gharbi K."/>
            <person name="Hall N."/>
            <person name="Watson M."/>
            <person name="Adriaenssens E.M."/>
            <person name="Foster-Nyarko E."/>
            <person name="Jarju S."/>
            <person name="Secka A."/>
            <person name="Antonio M."/>
            <person name="Oren A."/>
            <person name="Chaudhuri R.R."/>
            <person name="La Ragione R."/>
            <person name="Hildebrand F."/>
            <person name="Pallen M.J."/>
        </authorList>
    </citation>
    <scope>NUCLEOTIDE SEQUENCE</scope>
    <source>
        <strain evidence="3">CHK188-16595</strain>
    </source>
</reference>
<reference evidence="3" key="2">
    <citation type="submission" date="2021-04" db="EMBL/GenBank/DDBJ databases">
        <authorList>
            <person name="Gilroy R."/>
        </authorList>
    </citation>
    <scope>NUCLEOTIDE SEQUENCE</scope>
    <source>
        <strain evidence="3">CHK188-16595</strain>
    </source>
</reference>
<dbReference type="EMBL" id="DWXN01000001">
    <property type="protein sequence ID" value="HJB74085.1"/>
    <property type="molecule type" value="Genomic_DNA"/>
</dbReference>